<dbReference type="InterPro" id="IPR017948">
    <property type="entry name" value="TGFb_CS"/>
</dbReference>
<feature type="domain" description="TGF-beta family profile" evidence="10">
    <location>
        <begin position="244"/>
        <end position="363"/>
    </location>
</feature>
<dbReference type="FunFam" id="2.10.90.10:FF:000005">
    <property type="entry name" value="Inhibin beta A chain"/>
    <property type="match status" value="1"/>
</dbReference>
<name>A0A3B4AD96_9GOBI</name>
<dbReference type="InterPro" id="IPR015615">
    <property type="entry name" value="TGF-beta-rel"/>
</dbReference>
<dbReference type="GO" id="GO:0005125">
    <property type="term" value="F:cytokine activity"/>
    <property type="evidence" value="ECO:0007669"/>
    <property type="project" value="TreeGrafter"/>
</dbReference>
<keyword evidence="6" id="KW-1015">Disulfide bond</keyword>
<dbReference type="SMART" id="SM00204">
    <property type="entry name" value="TGFB"/>
    <property type="match status" value="1"/>
</dbReference>
<dbReference type="InterPro" id="IPR001839">
    <property type="entry name" value="TGF-b_C"/>
</dbReference>
<keyword evidence="3" id="KW-0964">Secreted</keyword>
<dbReference type="Proteomes" id="UP000261520">
    <property type="component" value="Unplaced"/>
</dbReference>
<dbReference type="PROSITE" id="PS00250">
    <property type="entry name" value="TGF_BETA_1"/>
    <property type="match status" value="1"/>
</dbReference>
<evidence type="ECO:0000313" key="11">
    <source>
        <dbReference type="Ensembl" id="ENSPMGP00000014471.1"/>
    </source>
</evidence>
<dbReference type="Gene3D" id="2.60.120.970">
    <property type="match status" value="1"/>
</dbReference>
<evidence type="ECO:0000256" key="4">
    <source>
        <dbReference type="ARBA" id="ARBA00022729"/>
    </source>
</evidence>
<accession>A0A3B4AD96</accession>
<evidence type="ECO:0000256" key="1">
    <source>
        <dbReference type="ARBA" id="ARBA00004613"/>
    </source>
</evidence>
<dbReference type="Pfam" id="PF00019">
    <property type="entry name" value="TGF_beta"/>
    <property type="match status" value="1"/>
</dbReference>
<evidence type="ECO:0000256" key="7">
    <source>
        <dbReference type="ARBA" id="ARBA00023180"/>
    </source>
</evidence>
<dbReference type="SUPFAM" id="SSF57501">
    <property type="entry name" value="Cystine-knot cytokines"/>
    <property type="match status" value="1"/>
</dbReference>
<dbReference type="Gene3D" id="2.10.90.10">
    <property type="entry name" value="Cystine-knot cytokines"/>
    <property type="match status" value="1"/>
</dbReference>
<dbReference type="AlphaFoldDB" id="A0A3B4AD96"/>
<reference evidence="11" key="1">
    <citation type="submission" date="2025-08" db="UniProtKB">
        <authorList>
            <consortium name="Ensembl"/>
        </authorList>
    </citation>
    <scope>IDENTIFICATION</scope>
</reference>
<keyword evidence="4 9" id="KW-0732">Signal</keyword>
<proteinExistence type="inferred from homology"/>
<comment type="subcellular location">
    <subcellularLocation>
        <location evidence="1">Secreted</location>
    </subcellularLocation>
</comment>
<evidence type="ECO:0000256" key="6">
    <source>
        <dbReference type="ARBA" id="ARBA00023157"/>
    </source>
</evidence>
<comment type="similarity">
    <text evidence="2 8">Belongs to the TGF-beta family.</text>
</comment>
<dbReference type="PANTHER" id="PTHR11848:SF29">
    <property type="entry name" value="INHIBIN BETA B CHAIN"/>
    <property type="match status" value="1"/>
</dbReference>
<evidence type="ECO:0000256" key="5">
    <source>
        <dbReference type="ARBA" id="ARBA00023030"/>
    </source>
</evidence>
<dbReference type="Ensembl" id="ENSPMGT00000015438.1">
    <property type="protein sequence ID" value="ENSPMGP00000014471.1"/>
    <property type="gene ID" value="ENSPMGG00000011732.1"/>
</dbReference>
<organism evidence="11 12">
    <name type="scientific">Periophthalmus magnuspinnatus</name>
    <dbReference type="NCBI Taxonomy" id="409849"/>
    <lineage>
        <taxon>Eukaryota</taxon>
        <taxon>Metazoa</taxon>
        <taxon>Chordata</taxon>
        <taxon>Craniata</taxon>
        <taxon>Vertebrata</taxon>
        <taxon>Euteleostomi</taxon>
        <taxon>Actinopterygii</taxon>
        <taxon>Neopterygii</taxon>
        <taxon>Teleostei</taxon>
        <taxon>Neoteleostei</taxon>
        <taxon>Acanthomorphata</taxon>
        <taxon>Gobiaria</taxon>
        <taxon>Gobiiformes</taxon>
        <taxon>Gobioidei</taxon>
        <taxon>Gobiidae</taxon>
        <taxon>Oxudercinae</taxon>
        <taxon>Periophthalmus</taxon>
    </lineage>
</organism>
<dbReference type="PANTHER" id="PTHR11848">
    <property type="entry name" value="TGF-BETA FAMILY"/>
    <property type="match status" value="1"/>
</dbReference>
<feature type="signal peptide" evidence="9">
    <location>
        <begin position="1"/>
        <end position="26"/>
    </location>
</feature>
<keyword evidence="7" id="KW-0325">Glycoprotein</keyword>
<evidence type="ECO:0000256" key="3">
    <source>
        <dbReference type="ARBA" id="ARBA00022525"/>
    </source>
</evidence>
<evidence type="ECO:0000259" key="10">
    <source>
        <dbReference type="PROSITE" id="PS51362"/>
    </source>
</evidence>
<dbReference type="GO" id="GO:0008083">
    <property type="term" value="F:growth factor activity"/>
    <property type="evidence" value="ECO:0007669"/>
    <property type="project" value="UniProtKB-KW"/>
</dbReference>
<protein>
    <recommendedName>
        <fullName evidence="10">TGF-beta family profile domain-containing protein</fullName>
    </recommendedName>
</protein>
<sequence length="363" mass="40579">CHKIFDQIYIALLLLVLVSCVCFVRAEASCASCERVHEEGELHEAVKRHILTRLQLTAPPNITHALPRAALLTALRRLQAAVRQDGRVELPPEHRAEDSSEIISFAERDEMVTSHTGMFFVVSNEGNQSLLVSEASLWLYLRVLPVPPHLSRRVSLKLYHQGGGFSSGWSLVEKGVELRRSGWHRFDLTEVLQGLFQSATRRQSVDVRCEGCEAERVRPLLLDADAARRPFLVVQARREEVGHRIRRRGLECEEGAGLCCRKQFYIDFRLLGWSDWIIAPPGYLGNYCEGSCPPHGGGAPSAAASFHTAVLNQYRLRGLGPAPSSSCCVPTKLAPMSMLYFDHEFNIVKRDVPHMVVEECGCA</sequence>
<dbReference type="STRING" id="409849.ENSPMGP00000014471"/>
<evidence type="ECO:0000313" key="12">
    <source>
        <dbReference type="Proteomes" id="UP000261520"/>
    </source>
</evidence>
<reference evidence="11" key="2">
    <citation type="submission" date="2025-09" db="UniProtKB">
        <authorList>
            <consortium name="Ensembl"/>
        </authorList>
    </citation>
    <scope>IDENTIFICATION</scope>
</reference>
<evidence type="ECO:0000256" key="2">
    <source>
        <dbReference type="ARBA" id="ARBA00006656"/>
    </source>
</evidence>
<dbReference type="GO" id="GO:0005615">
    <property type="term" value="C:extracellular space"/>
    <property type="evidence" value="ECO:0007669"/>
    <property type="project" value="TreeGrafter"/>
</dbReference>
<keyword evidence="12" id="KW-1185">Reference proteome</keyword>
<dbReference type="PROSITE" id="PS51362">
    <property type="entry name" value="TGF_BETA_2"/>
    <property type="match status" value="1"/>
</dbReference>
<evidence type="ECO:0000256" key="8">
    <source>
        <dbReference type="RuleBase" id="RU000354"/>
    </source>
</evidence>
<keyword evidence="5 8" id="KW-0339">Growth factor</keyword>
<feature type="chain" id="PRO_5017244604" description="TGF-beta family profile domain-containing protein" evidence="9">
    <location>
        <begin position="27"/>
        <end position="363"/>
    </location>
</feature>
<evidence type="ECO:0000256" key="9">
    <source>
        <dbReference type="SAM" id="SignalP"/>
    </source>
</evidence>
<dbReference type="InterPro" id="IPR029034">
    <property type="entry name" value="Cystine-knot_cytokine"/>
</dbReference>